<dbReference type="RefSeq" id="WP_269445613.1">
    <property type="nucleotide sequence ID" value="NZ_CP097463.1"/>
</dbReference>
<accession>A0ABY7K6C9</accession>
<dbReference type="InterPro" id="IPR006521">
    <property type="entry name" value="Tail_protein_I"/>
</dbReference>
<sequence>MRGVIEDLVAAAPLALELPAVLQDDEFAMRFVSAFDVALAPIVATLDDLDAYVDPHLAPADFLDWLATWVGVEFADAWDLPRRRRLVASAVAAYRRDGTPGAIRDAVALATGGAVEVLESGGARWSATPGAALPGSAEASVHVRVTVEDPSRVDVRRVAKLVGAIKPAHIAHTVEVVGP</sequence>
<protein>
    <submittedName>
        <fullName evidence="1">Phage tail protein I</fullName>
    </submittedName>
</protein>
<dbReference type="NCBIfam" id="TIGR01634">
    <property type="entry name" value="tail_P2_I"/>
    <property type="match status" value="1"/>
</dbReference>
<keyword evidence="2" id="KW-1185">Reference proteome</keyword>
<gene>
    <name evidence="1" type="ORF">M6B22_10010</name>
</gene>
<dbReference type="Pfam" id="PF09684">
    <property type="entry name" value="Tail_P2_I"/>
    <property type="match status" value="1"/>
</dbReference>
<dbReference type="Proteomes" id="UP001164693">
    <property type="component" value="Chromosome"/>
</dbReference>
<dbReference type="InterPro" id="IPR011748">
    <property type="entry name" value="Unchr_phage_tail-like"/>
</dbReference>
<evidence type="ECO:0000313" key="1">
    <source>
        <dbReference type="EMBL" id="WAX59072.1"/>
    </source>
</evidence>
<dbReference type="NCBIfam" id="TIGR02242">
    <property type="entry name" value="tail_TIGR02242"/>
    <property type="match status" value="1"/>
</dbReference>
<reference evidence="1" key="1">
    <citation type="submission" date="2022-05" db="EMBL/GenBank/DDBJ databases">
        <title>Jatrophihabitans sp. SB3-54 whole genome sequence.</title>
        <authorList>
            <person name="Suh M.K."/>
            <person name="Eom M.K."/>
            <person name="Kim J.S."/>
            <person name="Kim H.S."/>
            <person name="Do H.E."/>
            <person name="Shin Y.K."/>
            <person name="Lee J.-S."/>
        </authorList>
    </citation>
    <scope>NUCLEOTIDE SEQUENCE</scope>
    <source>
        <strain evidence="1">SB3-54</strain>
    </source>
</reference>
<organism evidence="1 2">
    <name type="scientific">Jatrophihabitans cynanchi</name>
    <dbReference type="NCBI Taxonomy" id="2944128"/>
    <lineage>
        <taxon>Bacteria</taxon>
        <taxon>Bacillati</taxon>
        <taxon>Actinomycetota</taxon>
        <taxon>Actinomycetes</taxon>
        <taxon>Jatrophihabitantales</taxon>
        <taxon>Jatrophihabitantaceae</taxon>
        <taxon>Jatrophihabitans</taxon>
    </lineage>
</organism>
<proteinExistence type="predicted"/>
<evidence type="ECO:0000313" key="2">
    <source>
        <dbReference type="Proteomes" id="UP001164693"/>
    </source>
</evidence>
<dbReference type="EMBL" id="CP097463">
    <property type="protein sequence ID" value="WAX59072.1"/>
    <property type="molecule type" value="Genomic_DNA"/>
</dbReference>
<name>A0ABY7K6C9_9ACTN</name>